<dbReference type="Proteomes" id="UP000190852">
    <property type="component" value="Unassembled WGS sequence"/>
</dbReference>
<organism evidence="1 2">
    <name type="scientific">Parabacteroides chartae</name>
    <dbReference type="NCBI Taxonomy" id="1037355"/>
    <lineage>
        <taxon>Bacteria</taxon>
        <taxon>Pseudomonadati</taxon>
        <taxon>Bacteroidota</taxon>
        <taxon>Bacteroidia</taxon>
        <taxon>Bacteroidales</taxon>
        <taxon>Tannerellaceae</taxon>
        <taxon>Parabacteroides</taxon>
    </lineage>
</organism>
<gene>
    <name evidence="1" type="ORF">SAMN05660349_00875</name>
</gene>
<keyword evidence="2" id="KW-1185">Reference proteome</keyword>
<sequence>MLIEFAVIEQKLLRNFVPFLAAIIRNKVANLFGFTEIMRKFAA</sequence>
<dbReference type="AlphaFoldDB" id="A0A1T5ASZ6"/>
<name>A0A1T5ASZ6_9BACT</name>
<dbReference type="EMBL" id="FUYQ01000004">
    <property type="protein sequence ID" value="SKB38181.1"/>
    <property type="molecule type" value="Genomic_DNA"/>
</dbReference>
<evidence type="ECO:0000313" key="1">
    <source>
        <dbReference type="EMBL" id="SKB38181.1"/>
    </source>
</evidence>
<reference evidence="2" key="1">
    <citation type="submission" date="2017-02" db="EMBL/GenBank/DDBJ databases">
        <authorList>
            <person name="Varghese N."/>
            <person name="Submissions S."/>
        </authorList>
    </citation>
    <scope>NUCLEOTIDE SEQUENCE [LARGE SCALE GENOMIC DNA]</scope>
    <source>
        <strain evidence="2">DSM 24967</strain>
    </source>
</reference>
<protein>
    <submittedName>
        <fullName evidence="1">Uncharacterized protein</fullName>
    </submittedName>
</protein>
<evidence type="ECO:0000313" key="2">
    <source>
        <dbReference type="Proteomes" id="UP000190852"/>
    </source>
</evidence>
<accession>A0A1T5ASZ6</accession>
<proteinExistence type="predicted"/>